<gene>
    <name evidence="2" type="ORF">F0475_04945</name>
</gene>
<dbReference type="EMBL" id="VVIQ01000004">
    <property type="protein sequence ID" value="MUL27663.1"/>
    <property type="molecule type" value="Genomic_DNA"/>
</dbReference>
<sequence>MQKKRIQNRIAESRWTQAWVVSAAMLVWIVAGLHSLTVVAPGVCLLLATYLMMELNNANALIRIYSRMVSCSFIVLATMAVFMFPSIRSSIVMLGMVGFYSLSFRCYQDTNAPGWTFYAYFCIGMVSVVWVQVLYFLPILWVISRTNLLSLSGKSFVASLLGITLPYWFYAPYLAAKGEISLLAKHFLQLGVFEKPLDFTSLTTSNIAVLAYVLLCAIIGIIHFSNQKRNDSIRIRLFFQVFITIDIATIVFLFLQPQHFEALLSVLIVTTSPLIAHFFALTHTRITNWVFILLSAAALIITIINLWTLSPTF</sequence>
<evidence type="ECO:0008006" key="4">
    <source>
        <dbReference type="Google" id="ProtNLM"/>
    </source>
</evidence>
<feature type="transmembrane region" description="Helical" evidence="1">
    <location>
        <begin position="289"/>
        <end position="309"/>
    </location>
</feature>
<evidence type="ECO:0000313" key="2">
    <source>
        <dbReference type="EMBL" id="MUL27663.1"/>
    </source>
</evidence>
<dbReference type="Proteomes" id="UP000482295">
    <property type="component" value="Unassembled WGS sequence"/>
</dbReference>
<feature type="transmembrane region" description="Helical" evidence="1">
    <location>
        <begin position="262"/>
        <end position="282"/>
    </location>
</feature>
<protein>
    <recommendedName>
        <fullName evidence="4">Transmembrane protein</fullName>
    </recommendedName>
</protein>
<keyword evidence="1" id="KW-0812">Transmembrane</keyword>
<feature type="transmembrane region" description="Helical" evidence="1">
    <location>
        <begin position="207"/>
        <end position="225"/>
    </location>
</feature>
<keyword evidence="3" id="KW-1185">Reference proteome</keyword>
<evidence type="ECO:0000256" key="1">
    <source>
        <dbReference type="SAM" id="Phobius"/>
    </source>
</evidence>
<comment type="caution">
    <text evidence="2">The sequence shown here is derived from an EMBL/GenBank/DDBJ whole genome shotgun (WGS) entry which is preliminary data.</text>
</comment>
<reference evidence="2 3" key="1">
    <citation type="submission" date="2019-09" db="EMBL/GenBank/DDBJ databases">
        <title>Prevotella A2879 sp. nov., isolated from an abscess of a patient.</title>
        <authorList>
            <person name="Buhl M."/>
            <person name="Oberhettinger P."/>
        </authorList>
    </citation>
    <scope>NUCLEOTIDE SEQUENCE [LARGE SCALE GENOMIC DNA]</scope>
    <source>
        <strain evidence="2 3">A2879</strain>
    </source>
</reference>
<proteinExistence type="predicted"/>
<feature type="transmembrane region" description="Helical" evidence="1">
    <location>
        <begin position="237"/>
        <end position="256"/>
    </location>
</feature>
<dbReference type="AlphaFoldDB" id="A0A7C9HDS1"/>
<keyword evidence="1" id="KW-1133">Transmembrane helix</keyword>
<feature type="transmembrane region" description="Helical" evidence="1">
    <location>
        <begin position="155"/>
        <end position="175"/>
    </location>
</feature>
<accession>A0A7C9HDS1</accession>
<keyword evidence="1" id="KW-0472">Membrane</keyword>
<organism evidence="2 3">
    <name type="scientific">Prevotella vespertina</name>
    <dbReference type="NCBI Taxonomy" id="2608404"/>
    <lineage>
        <taxon>Bacteria</taxon>
        <taxon>Pseudomonadati</taxon>
        <taxon>Bacteroidota</taxon>
        <taxon>Bacteroidia</taxon>
        <taxon>Bacteroidales</taxon>
        <taxon>Prevotellaceae</taxon>
        <taxon>Prevotella</taxon>
    </lineage>
</organism>
<dbReference type="RefSeq" id="WP_155715729.1">
    <property type="nucleotide sequence ID" value="NZ_VVIQ01000004.1"/>
</dbReference>
<feature type="transmembrane region" description="Helical" evidence="1">
    <location>
        <begin position="20"/>
        <end position="52"/>
    </location>
</feature>
<evidence type="ECO:0000313" key="3">
    <source>
        <dbReference type="Proteomes" id="UP000482295"/>
    </source>
</evidence>
<feature type="transmembrane region" description="Helical" evidence="1">
    <location>
        <begin position="117"/>
        <end position="143"/>
    </location>
</feature>
<name>A0A7C9HDS1_9BACT</name>